<feature type="region of interest" description="Disordered" evidence="1">
    <location>
        <begin position="783"/>
        <end position="851"/>
    </location>
</feature>
<organism evidence="2 3">
    <name type="scientific">Chlamydomonas eustigma</name>
    <dbReference type="NCBI Taxonomy" id="1157962"/>
    <lineage>
        <taxon>Eukaryota</taxon>
        <taxon>Viridiplantae</taxon>
        <taxon>Chlorophyta</taxon>
        <taxon>core chlorophytes</taxon>
        <taxon>Chlorophyceae</taxon>
        <taxon>CS clade</taxon>
        <taxon>Chlamydomonadales</taxon>
        <taxon>Chlamydomonadaceae</taxon>
        <taxon>Chlamydomonas</taxon>
    </lineage>
</organism>
<protein>
    <submittedName>
        <fullName evidence="2">Uncharacterized protein</fullName>
    </submittedName>
</protein>
<proteinExistence type="predicted"/>
<comment type="caution">
    <text evidence="2">The sequence shown here is derived from an EMBL/GenBank/DDBJ whole genome shotgun (WGS) entry which is preliminary data.</text>
</comment>
<gene>
    <name evidence="2" type="ORF">CEUSTIGMA_g11126.t1</name>
</gene>
<feature type="region of interest" description="Disordered" evidence="1">
    <location>
        <begin position="619"/>
        <end position="759"/>
    </location>
</feature>
<evidence type="ECO:0000313" key="3">
    <source>
        <dbReference type="Proteomes" id="UP000232323"/>
    </source>
</evidence>
<feature type="compositionally biased region" description="Low complexity" evidence="1">
    <location>
        <begin position="809"/>
        <end position="838"/>
    </location>
</feature>
<reference evidence="2 3" key="1">
    <citation type="submission" date="2017-08" db="EMBL/GenBank/DDBJ databases">
        <title>Acidophilic green algal genome provides insights into adaptation to an acidic environment.</title>
        <authorList>
            <person name="Hirooka S."/>
            <person name="Hirose Y."/>
            <person name="Kanesaki Y."/>
            <person name="Higuchi S."/>
            <person name="Fujiwara T."/>
            <person name="Onuma R."/>
            <person name="Era A."/>
            <person name="Ohbayashi R."/>
            <person name="Uzuka A."/>
            <person name="Nozaki H."/>
            <person name="Yoshikawa H."/>
            <person name="Miyagishima S.Y."/>
        </authorList>
    </citation>
    <scope>NUCLEOTIDE SEQUENCE [LARGE SCALE GENOMIC DNA]</scope>
    <source>
        <strain evidence="2 3">NIES-2499</strain>
    </source>
</reference>
<name>A0A250XKS6_9CHLO</name>
<feature type="compositionally biased region" description="Polar residues" evidence="1">
    <location>
        <begin position="306"/>
        <end position="326"/>
    </location>
</feature>
<evidence type="ECO:0000256" key="1">
    <source>
        <dbReference type="SAM" id="MobiDB-lite"/>
    </source>
</evidence>
<feature type="compositionally biased region" description="Basic and acidic residues" evidence="1">
    <location>
        <begin position="1085"/>
        <end position="1098"/>
    </location>
</feature>
<evidence type="ECO:0000313" key="2">
    <source>
        <dbReference type="EMBL" id="GAX83701.1"/>
    </source>
</evidence>
<feature type="region of interest" description="Disordered" evidence="1">
    <location>
        <begin position="92"/>
        <end position="120"/>
    </location>
</feature>
<dbReference type="Proteomes" id="UP000232323">
    <property type="component" value="Unassembled WGS sequence"/>
</dbReference>
<feature type="region of interest" description="Disordered" evidence="1">
    <location>
        <begin position="299"/>
        <end position="326"/>
    </location>
</feature>
<feature type="compositionally biased region" description="Low complexity" evidence="1">
    <location>
        <begin position="693"/>
        <end position="706"/>
    </location>
</feature>
<accession>A0A250XKS6</accession>
<sequence length="1107" mass="115026">MSEPFDVIQSFPFAGTDYRGFSSQDTDGSIPQLLASQQPLLPLSQSLPIFLAGSPERHLALEPVENQTVFECQQDMSTLYNTAQNLGTLLQMDIGSSPPKQHHSLQKEEHRNSRAHRRGPMDEMRQLVRILVKLMPQSAPLLTSTDDGGGGNRVSEEQIKIYLKNLLGDAPAPTWGIPDGWGDYLAQLFTWASGRFISKEDAMQCARRLPGRSWETVESELAKLGLYPNHWVIPLDRKKVQEVNHVCHANGNPPHGLPALAEAAALAMDGFAAANASDTSIAAGSDGEDREAAAHLLEMKGGNKRPLTSKSDPNPQSFDATSHSGQTQCVLVKRQKTDDARSKEAAAVKEWEPDKRGVVNPSLVSELGLVELWHMASLCVMEARQRMRSAVSLDMKEKSMILWHFNQLEKDLEGGLPWYKHPSIDMSQSTMHTDVAAASLSVPLAPPLKAEGVLLKDLSKHLASPPLSLKGPPYQQSPAHASSLHSKLFPLNLSTPKSVTLLHQHKQQQQPGCTATAANITSSQQPGCTATAANITSSQQPGCTATAANITSSQQPGCTATAANITSSQQPANALLQARQAIQQRQANASASTTTIPLQQIPTIKTYLFTQHKVGISPDVSQAPAQQPSGPSPSSATSLTTARVTNTVNNTAVAQPTSNQPTTIPTASSLENTAPSPQGLPPNPPSDSTSDRAGLSSSIPSGGSRPSPAPLPMRYSASQPVASKAVASQPVASQPVASKAVASKKSGSVAPGTGGSETRPATIIQQASSPVLAALHLSSMSLPAPPTGKSVPAAPSNSNPLPAPPTGKSVPAAPSNSNPLPAPSSGKSVPAAPSNSNPLPAPPSGKAHPTTPVLDAAQKARLWAVAQAFYKMQRPATLSANSVPSAASSSTGMPLGFTSAPLSGSSLASYFKNKIPGSTLLISKAAVPSGVSSSATTSLLPSGVSSSATTSLLPSGVSSSATTSLLPSGVSSSATTSLLPSGVSSSATTSLLPSGVARVSSQTCASSALPAVQPTTLPVLTAHKPVQLPAGLKMVPQLSSAPELPKSLLKVDLTDSTLSPGSALLDQQGLNGSESKTKVQFGAPKVEKVEEVSRKTPDDPVVGAVRS</sequence>
<dbReference type="OrthoDB" id="547887at2759"/>
<dbReference type="EMBL" id="BEGY01000105">
    <property type="protein sequence ID" value="GAX83701.1"/>
    <property type="molecule type" value="Genomic_DNA"/>
</dbReference>
<dbReference type="AlphaFoldDB" id="A0A250XKS6"/>
<feature type="compositionally biased region" description="Low complexity" evidence="1">
    <location>
        <begin position="621"/>
        <end position="654"/>
    </location>
</feature>
<feature type="region of interest" description="Disordered" evidence="1">
    <location>
        <begin position="1064"/>
        <end position="1107"/>
    </location>
</feature>
<feature type="compositionally biased region" description="Low complexity" evidence="1">
    <location>
        <begin position="730"/>
        <end position="751"/>
    </location>
</feature>
<keyword evidence="3" id="KW-1185">Reference proteome</keyword>
<feature type="compositionally biased region" description="Polar residues" evidence="1">
    <location>
        <begin position="655"/>
        <end position="674"/>
    </location>
</feature>